<dbReference type="PROSITE" id="PS51194">
    <property type="entry name" value="HELICASE_CTER"/>
    <property type="match status" value="1"/>
</dbReference>
<evidence type="ECO:0000256" key="5">
    <source>
        <dbReference type="ARBA" id="ARBA00022801"/>
    </source>
</evidence>
<evidence type="ECO:0000256" key="8">
    <source>
        <dbReference type="ARBA" id="ARBA00022853"/>
    </source>
</evidence>
<proteinExistence type="inferred from homology"/>
<dbReference type="GO" id="GO:0003677">
    <property type="term" value="F:DNA binding"/>
    <property type="evidence" value="ECO:0007669"/>
    <property type="project" value="UniProtKB-KW"/>
</dbReference>
<dbReference type="SMART" id="SM00487">
    <property type="entry name" value="DEXDc"/>
    <property type="match status" value="1"/>
</dbReference>
<dbReference type="SMART" id="SM00490">
    <property type="entry name" value="HELICc"/>
    <property type="match status" value="1"/>
</dbReference>
<keyword evidence="15" id="KW-1185">Reference proteome</keyword>
<keyword evidence="10" id="KW-0539">Nucleus</keyword>
<feature type="compositionally biased region" description="Polar residues" evidence="11">
    <location>
        <begin position="65"/>
        <end position="76"/>
    </location>
</feature>
<evidence type="ECO:0000256" key="9">
    <source>
        <dbReference type="ARBA" id="ARBA00023125"/>
    </source>
</evidence>
<evidence type="ECO:0000259" key="13">
    <source>
        <dbReference type="PROSITE" id="PS51194"/>
    </source>
</evidence>
<dbReference type="Pfam" id="PF00176">
    <property type="entry name" value="SNF2-rel_dom"/>
    <property type="match status" value="1"/>
</dbReference>
<dbReference type="Proteomes" id="UP000698800">
    <property type="component" value="Unassembled WGS sequence"/>
</dbReference>
<feature type="domain" description="Helicase ATP-binding" evidence="12">
    <location>
        <begin position="662"/>
        <end position="831"/>
    </location>
</feature>
<dbReference type="InterPro" id="IPR049730">
    <property type="entry name" value="SNF2/RAD54-like_C"/>
</dbReference>
<reference evidence="14" key="1">
    <citation type="submission" date="2021-03" db="EMBL/GenBank/DDBJ databases">
        <title>Comparative genomics and phylogenomic investigation of the class Geoglossomycetes provide insights into ecological specialization and systematics.</title>
        <authorList>
            <person name="Melie T."/>
            <person name="Pirro S."/>
            <person name="Miller A.N."/>
            <person name="Quandt A."/>
        </authorList>
    </citation>
    <scope>NUCLEOTIDE SEQUENCE</scope>
    <source>
        <strain evidence="14">GBOQ0MN5Z8</strain>
    </source>
</reference>
<comment type="subcellular location">
    <subcellularLocation>
        <location evidence="1">Nucleus</location>
    </subcellularLocation>
</comment>
<dbReference type="GO" id="GO:0005524">
    <property type="term" value="F:ATP binding"/>
    <property type="evidence" value="ECO:0007669"/>
    <property type="project" value="UniProtKB-KW"/>
</dbReference>
<dbReference type="InterPro" id="IPR001650">
    <property type="entry name" value="Helicase_C-like"/>
</dbReference>
<evidence type="ECO:0000256" key="7">
    <source>
        <dbReference type="ARBA" id="ARBA00022840"/>
    </source>
</evidence>
<dbReference type="GO" id="GO:0005694">
    <property type="term" value="C:chromosome"/>
    <property type="evidence" value="ECO:0007669"/>
    <property type="project" value="UniProtKB-ARBA"/>
</dbReference>
<dbReference type="GO" id="GO:0016787">
    <property type="term" value="F:hydrolase activity"/>
    <property type="evidence" value="ECO:0007669"/>
    <property type="project" value="UniProtKB-KW"/>
</dbReference>
<feature type="compositionally biased region" description="Polar residues" evidence="11">
    <location>
        <begin position="22"/>
        <end position="36"/>
    </location>
</feature>
<keyword evidence="6" id="KW-0347">Helicase</keyword>
<dbReference type="Gene3D" id="3.40.50.10810">
    <property type="entry name" value="Tandem AAA-ATPase domain"/>
    <property type="match status" value="1"/>
</dbReference>
<keyword evidence="9" id="KW-0238">DNA-binding</keyword>
<evidence type="ECO:0000256" key="11">
    <source>
        <dbReference type="SAM" id="MobiDB-lite"/>
    </source>
</evidence>
<dbReference type="Gene3D" id="3.40.50.300">
    <property type="entry name" value="P-loop containing nucleotide triphosphate hydrolases"/>
    <property type="match status" value="2"/>
</dbReference>
<dbReference type="Pfam" id="PF00271">
    <property type="entry name" value="Helicase_C"/>
    <property type="match status" value="1"/>
</dbReference>
<evidence type="ECO:0000256" key="4">
    <source>
        <dbReference type="ARBA" id="ARBA00022741"/>
    </source>
</evidence>
<gene>
    <name evidence="14" type="ORF">FGG08_001636</name>
</gene>
<dbReference type="AlphaFoldDB" id="A0A9P8I1S3"/>
<feature type="compositionally biased region" description="Acidic residues" evidence="11">
    <location>
        <begin position="447"/>
        <end position="464"/>
    </location>
</feature>
<feature type="region of interest" description="Disordered" evidence="11">
    <location>
        <begin position="367"/>
        <end position="464"/>
    </location>
</feature>
<evidence type="ECO:0000256" key="3">
    <source>
        <dbReference type="ARBA" id="ARBA00012551"/>
    </source>
</evidence>
<dbReference type="SUPFAM" id="SSF52540">
    <property type="entry name" value="P-loop containing nucleoside triphosphate hydrolases"/>
    <property type="match status" value="2"/>
</dbReference>
<dbReference type="FunFam" id="3.40.50.10810:FF:000014">
    <property type="entry name" value="SWI/SNF-related matrix-associated actin-dependent regulator of chromatin subfamily A containing DEAD/H box 1"/>
    <property type="match status" value="1"/>
</dbReference>
<comment type="caution">
    <text evidence="14">The sequence shown here is derived from an EMBL/GenBank/DDBJ whole genome shotgun (WGS) entry which is preliminary data.</text>
</comment>
<dbReference type="CDD" id="cd17998">
    <property type="entry name" value="DEXHc_SMARCAD1"/>
    <property type="match status" value="1"/>
</dbReference>
<dbReference type="InterPro" id="IPR038718">
    <property type="entry name" value="SNF2-like_sf"/>
</dbReference>
<dbReference type="OrthoDB" id="5857104at2759"/>
<dbReference type="CDD" id="cd18793">
    <property type="entry name" value="SF2_C_SNF"/>
    <property type="match status" value="1"/>
</dbReference>
<accession>A0A9P8I1S3</accession>
<dbReference type="InterPro" id="IPR027417">
    <property type="entry name" value="P-loop_NTPase"/>
</dbReference>
<dbReference type="PROSITE" id="PS51192">
    <property type="entry name" value="HELICASE_ATP_BIND_1"/>
    <property type="match status" value="1"/>
</dbReference>
<evidence type="ECO:0000259" key="12">
    <source>
        <dbReference type="PROSITE" id="PS51192"/>
    </source>
</evidence>
<name>A0A9P8I1S3_9PEZI</name>
<feature type="domain" description="Helicase C-terminal" evidence="13">
    <location>
        <begin position="1019"/>
        <end position="1183"/>
    </location>
</feature>
<dbReference type="GO" id="GO:0003678">
    <property type="term" value="F:DNA helicase activity"/>
    <property type="evidence" value="ECO:0007669"/>
    <property type="project" value="UniProtKB-EC"/>
</dbReference>
<dbReference type="InterPro" id="IPR014001">
    <property type="entry name" value="Helicase_ATP-bd"/>
</dbReference>
<dbReference type="GO" id="GO:0140658">
    <property type="term" value="F:ATP-dependent chromatin remodeler activity"/>
    <property type="evidence" value="ECO:0007669"/>
    <property type="project" value="UniProtKB-ARBA"/>
</dbReference>
<organism evidence="14 15">
    <name type="scientific">Glutinoglossum americanum</name>
    <dbReference type="NCBI Taxonomy" id="1670608"/>
    <lineage>
        <taxon>Eukaryota</taxon>
        <taxon>Fungi</taxon>
        <taxon>Dikarya</taxon>
        <taxon>Ascomycota</taxon>
        <taxon>Pezizomycotina</taxon>
        <taxon>Geoglossomycetes</taxon>
        <taxon>Geoglossales</taxon>
        <taxon>Geoglossaceae</taxon>
        <taxon>Glutinoglossum</taxon>
    </lineage>
</organism>
<evidence type="ECO:0000256" key="10">
    <source>
        <dbReference type="ARBA" id="ARBA00023242"/>
    </source>
</evidence>
<feature type="compositionally biased region" description="Polar residues" evidence="11">
    <location>
        <begin position="242"/>
        <end position="252"/>
    </location>
</feature>
<feature type="compositionally biased region" description="Polar residues" evidence="11">
    <location>
        <begin position="84"/>
        <end position="95"/>
    </location>
</feature>
<feature type="region of interest" description="Disordered" evidence="11">
    <location>
        <begin position="1"/>
        <end position="145"/>
    </location>
</feature>
<comment type="similarity">
    <text evidence="2">Belongs to the SNF2/RAD54 helicase family.</text>
</comment>
<dbReference type="EMBL" id="JAGHQL010000022">
    <property type="protein sequence ID" value="KAH0544191.1"/>
    <property type="molecule type" value="Genomic_DNA"/>
</dbReference>
<feature type="compositionally biased region" description="Basic and acidic residues" evidence="11">
    <location>
        <begin position="184"/>
        <end position="194"/>
    </location>
</feature>
<evidence type="ECO:0000256" key="2">
    <source>
        <dbReference type="ARBA" id="ARBA00007025"/>
    </source>
</evidence>
<feature type="compositionally biased region" description="Polar residues" evidence="11">
    <location>
        <begin position="391"/>
        <end position="413"/>
    </location>
</feature>
<keyword evidence="8" id="KW-0156">Chromatin regulator</keyword>
<feature type="region of interest" description="Disordered" evidence="11">
    <location>
        <begin position="164"/>
        <end position="200"/>
    </location>
</feature>
<evidence type="ECO:0000256" key="1">
    <source>
        <dbReference type="ARBA" id="ARBA00004123"/>
    </source>
</evidence>
<keyword evidence="4" id="KW-0547">Nucleotide-binding</keyword>
<evidence type="ECO:0000313" key="14">
    <source>
        <dbReference type="EMBL" id="KAH0544191.1"/>
    </source>
</evidence>
<dbReference type="EC" id="3.6.4.12" evidence="3"/>
<evidence type="ECO:0000256" key="6">
    <source>
        <dbReference type="ARBA" id="ARBA00022806"/>
    </source>
</evidence>
<evidence type="ECO:0000313" key="15">
    <source>
        <dbReference type="Proteomes" id="UP000698800"/>
    </source>
</evidence>
<protein>
    <recommendedName>
        <fullName evidence="3">DNA helicase</fullName>
        <ecNumber evidence="3">3.6.4.12</ecNumber>
    </recommendedName>
</protein>
<keyword evidence="7" id="KW-0067">ATP-binding</keyword>
<dbReference type="PANTHER" id="PTHR10799">
    <property type="entry name" value="SNF2/RAD54 HELICASE FAMILY"/>
    <property type="match status" value="1"/>
</dbReference>
<feature type="compositionally biased region" description="Polar residues" evidence="11">
    <location>
        <begin position="261"/>
        <end position="270"/>
    </location>
</feature>
<keyword evidence="5" id="KW-0378">Hydrolase</keyword>
<dbReference type="InterPro" id="IPR000330">
    <property type="entry name" value="SNF2_N"/>
</dbReference>
<dbReference type="GO" id="GO:0005634">
    <property type="term" value="C:nucleus"/>
    <property type="evidence" value="ECO:0007669"/>
    <property type="project" value="UniProtKB-SubCell"/>
</dbReference>
<sequence length="1207" mass="134626">MAPGRLFDLDSIPNSPAKRQKTGINQGNGHGYNSQDDSGDDLFDGFETVATIPLPNRLATLDPSLETQPKMASQRQGDGVSPRVSPQTQILNTQAARLDSSGRKPSIVQVAASSPLREPPKPSPVRFGGNSRPSGGILASAMAPPGTAFRLPHGVQKAPQKPVVIDLSDDDGPQYRGDSSDEDSLIRRTTDIKPSKFGTARVSPCVDTTVERIKESPNSGLSKFKEITGSSFYRPLDKSKPRGSNMTGSVFDTRNRDKTTSSKFATSTGPNKRPASSMATPYAGTSRPPKQARQSGPERAKLVEDIPLEDIRDFHLRDRVQRMRVVLPYATNLMCRNALLLKKGNFDDAMELLVSQEDHAEVVEADSVMSGEEQPMKQMYTSKRQVKAPNRTIQDKWSSTQALPSLPQVSPATTPKKPKRKLVRGRKEPSSPVIETVRPSPIQTIESGDDSDSGIEPESEDDDELEGKVLGFFNTCSIRDLTDIANTTEETASVILSQKPFNSLEDVRQVSSDIPITTKTGKRKTPKKAIGDKIVDICLEMWTGYEAVDALVSQCEALGKPLADAMEKWGVDVFGAAKGGEIELLNFNDTEEVKTESLRDSGIGTPNDSALALGEEGDGDIKILSASRTAKANKDIFAKQPSIMSEDTVLKDYQIVGLNWLILLFEHKLSCILADEMGLGKTCQVISFLSHLLEHKGIQGPHLIVVPSSTLENWLREFRRFSPSLTVEPYYGLQKERVEQRDRIERNRAHINVIVTTYQTASGNPLDSKFLRCQKPVVCVYDEGHYLKNSNSSRYASLMRIPAMFRVLLTGTPLQNNLQELASLLSFILPSVFKERKDDLAYIFKHKAKTTDDSHDALLSAQRIARAKSMLTPFVLRRKKHQVLKDLPGKTCRVVYCEPTISQWEIYRDELLKAREAMEARAAGQKPTKEQNNVMMQLRKAAIHPLLFRRLFDDNKIRKMSKACLMEPDWSDRDADLVYEDMGYMSDFELYKFCTNYPKTMSRYNLKDNEWMDSGKVQKLCELLLGYRANGDRVLVFSQFTLVLNILEAVLDTLAMQYFRLDGGTKVQERQDMIDQFYEEKDITVFLLSTKAGGSGINLACANKVIIFDLSFNPQEDLQAENRAHRVGQEREVEVVRLVMKGTIEEQIFALGETKLALDSRVAGEGIDEKEAKEVELKSEEMVAKMMLEQVKELDGGDIKKRGAKNE</sequence>
<feature type="region of interest" description="Disordered" evidence="11">
    <location>
        <begin position="232"/>
        <end position="301"/>
    </location>
</feature>